<accession>A0ABW1VZL1</accession>
<evidence type="ECO:0000313" key="2">
    <source>
        <dbReference type="EMBL" id="MFC6378778.1"/>
    </source>
</evidence>
<keyword evidence="3" id="KW-1185">Reference proteome</keyword>
<dbReference type="PROSITE" id="PS51725">
    <property type="entry name" value="ABM"/>
    <property type="match status" value="1"/>
</dbReference>
<dbReference type="Gene3D" id="3.30.70.100">
    <property type="match status" value="1"/>
</dbReference>
<keyword evidence="2" id="KW-0560">Oxidoreductase</keyword>
<reference evidence="3" key="1">
    <citation type="journal article" date="2019" name="Int. J. Syst. Evol. Microbiol.">
        <title>The Global Catalogue of Microorganisms (GCM) 10K type strain sequencing project: providing services to taxonomists for standard genome sequencing and annotation.</title>
        <authorList>
            <consortium name="The Broad Institute Genomics Platform"/>
            <consortium name="The Broad Institute Genome Sequencing Center for Infectious Disease"/>
            <person name="Wu L."/>
            <person name="Ma J."/>
        </authorList>
    </citation>
    <scope>NUCLEOTIDE SEQUENCE [LARGE SCALE GENOMIC DNA]</scope>
    <source>
        <strain evidence="3">CGMCC 1.18518</strain>
    </source>
</reference>
<dbReference type="InterPro" id="IPR007138">
    <property type="entry name" value="ABM_dom"/>
</dbReference>
<evidence type="ECO:0000313" key="3">
    <source>
        <dbReference type="Proteomes" id="UP001596230"/>
    </source>
</evidence>
<protein>
    <submittedName>
        <fullName evidence="2">Antibiotic biosynthesis monooxygenase family protein</fullName>
        <ecNumber evidence="2">1.14.-.-</ecNumber>
    </submittedName>
</protein>
<sequence length="107" mass="12479">MIAVLFEADIRAQSQERYLELASALKPILAEIPGFIAIERFRSMNDPEKVLSLSWWQDEDAVLQWKYHALHLEAQEEGKRSVFSSYRIRVASVCRDYSSDKRPLQHV</sequence>
<dbReference type="EMBL" id="JBHSUB010000014">
    <property type="protein sequence ID" value="MFC6378778.1"/>
    <property type="molecule type" value="Genomic_DNA"/>
</dbReference>
<dbReference type="RefSeq" id="WP_343867589.1">
    <property type="nucleotide sequence ID" value="NZ_BAAAFX010000005.1"/>
</dbReference>
<dbReference type="SUPFAM" id="SSF54909">
    <property type="entry name" value="Dimeric alpha+beta barrel"/>
    <property type="match status" value="1"/>
</dbReference>
<keyword evidence="2" id="KW-0503">Monooxygenase</keyword>
<feature type="domain" description="ABM" evidence="1">
    <location>
        <begin position="2"/>
        <end position="91"/>
    </location>
</feature>
<dbReference type="InterPro" id="IPR052936">
    <property type="entry name" value="Jasmonate_Hydroxylase-like"/>
</dbReference>
<organism evidence="2 3">
    <name type="scientific">Tatumella terrea</name>
    <dbReference type="NCBI Taxonomy" id="419007"/>
    <lineage>
        <taxon>Bacteria</taxon>
        <taxon>Pseudomonadati</taxon>
        <taxon>Pseudomonadota</taxon>
        <taxon>Gammaproteobacteria</taxon>
        <taxon>Enterobacterales</taxon>
        <taxon>Erwiniaceae</taxon>
        <taxon>Tatumella</taxon>
    </lineage>
</organism>
<dbReference type="InterPro" id="IPR011008">
    <property type="entry name" value="Dimeric_a/b-barrel"/>
</dbReference>
<gene>
    <name evidence="2" type="ORF">ACFP9W_11980</name>
</gene>
<comment type="caution">
    <text evidence="2">The sequence shown here is derived from an EMBL/GenBank/DDBJ whole genome shotgun (WGS) entry which is preliminary data.</text>
</comment>
<dbReference type="PANTHER" id="PTHR37811">
    <property type="entry name" value="BLL5343 PROTEIN"/>
    <property type="match status" value="1"/>
</dbReference>
<proteinExistence type="predicted"/>
<dbReference type="Proteomes" id="UP001596230">
    <property type="component" value="Unassembled WGS sequence"/>
</dbReference>
<name>A0ABW1VZL1_9GAMM</name>
<dbReference type="EC" id="1.14.-.-" evidence="2"/>
<evidence type="ECO:0000259" key="1">
    <source>
        <dbReference type="PROSITE" id="PS51725"/>
    </source>
</evidence>
<dbReference type="GO" id="GO:0004497">
    <property type="term" value="F:monooxygenase activity"/>
    <property type="evidence" value="ECO:0007669"/>
    <property type="project" value="UniProtKB-KW"/>
</dbReference>
<dbReference type="Pfam" id="PF03992">
    <property type="entry name" value="ABM"/>
    <property type="match status" value="1"/>
</dbReference>
<dbReference type="PANTHER" id="PTHR37811:SF2">
    <property type="entry name" value="ABM DOMAIN-CONTAINING PROTEIN"/>
    <property type="match status" value="1"/>
</dbReference>